<evidence type="ECO:0000259" key="1">
    <source>
        <dbReference type="Pfam" id="PF01610"/>
    </source>
</evidence>
<organism evidence="2 3">
    <name type="scientific">Ktedonobacter robiniae</name>
    <dbReference type="NCBI Taxonomy" id="2778365"/>
    <lineage>
        <taxon>Bacteria</taxon>
        <taxon>Bacillati</taxon>
        <taxon>Chloroflexota</taxon>
        <taxon>Ktedonobacteria</taxon>
        <taxon>Ktedonobacterales</taxon>
        <taxon>Ktedonobacteraceae</taxon>
        <taxon>Ktedonobacter</taxon>
    </lineage>
</organism>
<sequence>MPRLRQLHPELDLAYVLAQQFVQMLRTLTGEQLDTWLEAVASSPLTDLKSFASSVYEDKEAILAGLTRAESNGPTEGHITRLKLIKRSMYGRAKFDLLRIRVLFSPQKDLRTQETTRSSPSWRSGVEKTCNSQRTTFGVMGVA</sequence>
<reference evidence="2 3" key="1">
    <citation type="journal article" date="2021" name="Int. J. Syst. Evol. Microbiol.">
        <title>Reticulibacter mediterranei gen. nov., sp. nov., within the new family Reticulibacteraceae fam. nov., and Ktedonospora formicarum gen. nov., sp. nov., Ktedonobacter robiniae sp. nov., Dictyobacter formicarum sp. nov. and Dictyobacter arantiisoli sp. nov., belonging to the class Ktedonobacteria.</title>
        <authorList>
            <person name="Yabe S."/>
            <person name="Zheng Y."/>
            <person name="Wang C.M."/>
            <person name="Sakai Y."/>
            <person name="Abe K."/>
            <person name="Yokota A."/>
            <person name="Donadio S."/>
            <person name="Cavaletti L."/>
            <person name="Monciardini P."/>
        </authorList>
    </citation>
    <scope>NUCLEOTIDE SEQUENCE [LARGE SCALE GENOMIC DNA]</scope>
    <source>
        <strain evidence="2 3">SOSP1-30</strain>
    </source>
</reference>
<evidence type="ECO:0000313" key="3">
    <source>
        <dbReference type="Proteomes" id="UP000654345"/>
    </source>
</evidence>
<dbReference type="PANTHER" id="PTHR33498">
    <property type="entry name" value="TRANSPOSASE FOR INSERTION SEQUENCE ELEMENT IS1557"/>
    <property type="match status" value="1"/>
</dbReference>
<keyword evidence="3" id="KW-1185">Reference proteome</keyword>
<dbReference type="PANTHER" id="PTHR33498:SF1">
    <property type="entry name" value="TRANSPOSASE FOR INSERTION SEQUENCE ELEMENT IS1557"/>
    <property type="match status" value="1"/>
</dbReference>
<name>A0ABQ3V0M0_9CHLR</name>
<proteinExistence type="predicted"/>
<dbReference type="EMBL" id="BNJG01000002">
    <property type="protein sequence ID" value="GHO58167.1"/>
    <property type="molecule type" value="Genomic_DNA"/>
</dbReference>
<evidence type="ECO:0000313" key="2">
    <source>
        <dbReference type="EMBL" id="GHO58167.1"/>
    </source>
</evidence>
<dbReference type="Pfam" id="PF01610">
    <property type="entry name" value="DDE_Tnp_ISL3"/>
    <property type="match status" value="1"/>
</dbReference>
<accession>A0ABQ3V0M0</accession>
<dbReference type="InterPro" id="IPR047951">
    <property type="entry name" value="Transpos_ISL3"/>
</dbReference>
<protein>
    <recommendedName>
        <fullName evidence="1">Transposase IS204/IS1001/IS1096/IS1165 DDE domain-containing protein</fullName>
    </recommendedName>
</protein>
<feature type="domain" description="Transposase IS204/IS1001/IS1096/IS1165 DDE" evidence="1">
    <location>
        <begin position="4"/>
        <end position="102"/>
    </location>
</feature>
<gene>
    <name evidence="2" type="ORF">KSB_66420</name>
</gene>
<dbReference type="Proteomes" id="UP000654345">
    <property type="component" value="Unassembled WGS sequence"/>
</dbReference>
<comment type="caution">
    <text evidence="2">The sequence shown here is derived from an EMBL/GenBank/DDBJ whole genome shotgun (WGS) entry which is preliminary data.</text>
</comment>
<dbReference type="InterPro" id="IPR002560">
    <property type="entry name" value="Transposase_DDE"/>
</dbReference>